<proteinExistence type="predicted"/>
<feature type="compositionally biased region" description="Low complexity" evidence="1">
    <location>
        <begin position="225"/>
        <end position="238"/>
    </location>
</feature>
<feature type="region of interest" description="Disordered" evidence="1">
    <location>
        <begin position="217"/>
        <end position="238"/>
    </location>
</feature>
<organism evidence="3 4">
    <name type="scientific">Diplogelasinospora grovesii</name>
    <dbReference type="NCBI Taxonomy" id="303347"/>
    <lineage>
        <taxon>Eukaryota</taxon>
        <taxon>Fungi</taxon>
        <taxon>Dikarya</taxon>
        <taxon>Ascomycota</taxon>
        <taxon>Pezizomycotina</taxon>
        <taxon>Sordariomycetes</taxon>
        <taxon>Sordariomycetidae</taxon>
        <taxon>Sordariales</taxon>
        <taxon>Diplogelasinosporaceae</taxon>
        <taxon>Diplogelasinospora</taxon>
    </lineage>
</organism>
<evidence type="ECO:0000313" key="3">
    <source>
        <dbReference type="EMBL" id="KAK3934654.1"/>
    </source>
</evidence>
<comment type="caution">
    <text evidence="3">The sequence shown here is derived from an EMBL/GenBank/DDBJ whole genome shotgun (WGS) entry which is preliminary data.</text>
</comment>
<feature type="signal peptide" evidence="2">
    <location>
        <begin position="1"/>
        <end position="26"/>
    </location>
</feature>
<dbReference type="EMBL" id="MU853970">
    <property type="protein sequence ID" value="KAK3934654.1"/>
    <property type="molecule type" value="Genomic_DNA"/>
</dbReference>
<feature type="region of interest" description="Disordered" evidence="1">
    <location>
        <begin position="127"/>
        <end position="184"/>
    </location>
</feature>
<accession>A0AAN6RZA7</accession>
<protein>
    <submittedName>
        <fullName evidence="3">Uncharacterized protein</fullName>
    </submittedName>
</protein>
<evidence type="ECO:0000256" key="2">
    <source>
        <dbReference type="SAM" id="SignalP"/>
    </source>
</evidence>
<gene>
    <name evidence="3" type="ORF">QBC46DRAFT_454036</name>
</gene>
<keyword evidence="4" id="KW-1185">Reference proteome</keyword>
<feature type="compositionally biased region" description="Low complexity" evidence="1">
    <location>
        <begin position="141"/>
        <end position="155"/>
    </location>
</feature>
<dbReference type="AlphaFoldDB" id="A0AAN6RZA7"/>
<name>A0AAN6RZA7_9PEZI</name>
<sequence>MPLSGPGWLKFKLVILLQVVLNQNWANCFISQYENFSVRTNSLTETAHKDLKSYVITGNSNLYAVSKAIKEMIRNKARTYTEKVAEIKTRTRYEYLRRDWLRTVSKENLADALLNIKDPNVVKTLRGRPKNKNILYHSNGPPSSTRPSRLSSSTPQPKLPRRAANRAPQPVRQSLRRNRSEFEFDDDNGDQLALLALTQQSIQEEIVVATGFITPAAKKRRGGRRATAAPSSTTPANL</sequence>
<keyword evidence="2" id="KW-0732">Signal</keyword>
<dbReference type="Proteomes" id="UP001303473">
    <property type="component" value="Unassembled WGS sequence"/>
</dbReference>
<reference evidence="4" key="1">
    <citation type="journal article" date="2023" name="Mol. Phylogenet. Evol.">
        <title>Genome-scale phylogeny and comparative genomics of the fungal order Sordariales.</title>
        <authorList>
            <person name="Hensen N."/>
            <person name="Bonometti L."/>
            <person name="Westerberg I."/>
            <person name="Brannstrom I.O."/>
            <person name="Guillou S."/>
            <person name="Cros-Aarteil S."/>
            <person name="Calhoun S."/>
            <person name="Haridas S."/>
            <person name="Kuo A."/>
            <person name="Mondo S."/>
            <person name="Pangilinan J."/>
            <person name="Riley R."/>
            <person name="LaButti K."/>
            <person name="Andreopoulos B."/>
            <person name="Lipzen A."/>
            <person name="Chen C."/>
            <person name="Yan M."/>
            <person name="Daum C."/>
            <person name="Ng V."/>
            <person name="Clum A."/>
            <person name="Steindorff A."/>
            <person name="Ohm R.A."/>
            <person name="Martin F."/>
            <person name="Silar P."/>
            <person name="Natvig D.O."/>
            <person name="Lalanne C."/>
            <person name="Gautier V."/>
            <person name="Ament-Velasquez S.L."/>
            <person name="Kruys A."/>
            <person name="Hutchinson M.I."/>
            <person name="Powell A.J."/>
            <person name="Barry K."/>
            <person name="Miller A.N."/>
            <person name="Grigoriev I.V."/>
            <person name="Debuchy R."/>
            <person name="Gladieux P."/>
            <person name="Hiltunen Thoren M."/>
            <person name="Johannesson H."/>
        </authorList>
    </citation>
    <scope>NUCLEOTIDE SEQUENCE [LARGE SCALE GENOMIC DNA]</scope>
    <source>
        <strain evidence="4">CBS 340.73</strain>
    </source>
</reference>
<feature type="chain" id="PRO_5042947030" evidence="2">
    <location>
        <begin position="27"/>
        <end position="238"/>
    </location>
</feature>
<evidence type="ECO:0000256" key="1">
    <source>
        <dbReference type="SAM" id="MobiDB-lite"/>
    </source>
</evidence>
<evidence type="ECO:0000313" key="4">
    <source>
        <dbReference type="Proteomes" id="UP001303473"/>
    </source>
</evidence>